<dbReference type="InterPro" id="IPR024158">
    <property type="entry name" value="Mt_import_TIM15"/>
</dbReference>
<proteinExistence type="predicted"/>
<feature type="region of interest" description="Disordered" evidence="5">
    <location>
        <begin position="48"/>
        <end position="80"/>
    </location>
</feature>
<name>A0A0D1XL51_9PEZI</name>
<evidence type="ECO:0000259" key="6">
    <source>
        <dbReference type="PROSITE" id="PS51501"/>
    </source>
</evidence>
<keyword evidence="2 4" id="KW-0863">Zinc-finger</keyword>
<dbReference type="HOGENOM" id="CLU_093902_0_2_1"/>
<keyword evidence="3" id="KW-0862">Zinc</keyword>
<evidence type="ECO:0000256" key="5">
    <source>
        <dbReference type="SAM" id="MobiDB-lite"/>
    </source>
</evidence>
<gene>
    <name evidence="7" type="ORF">PV09_05741</name>
</gene>
<dbReference type="GO" id="GO:0051087">
    <property type="term" value="F:protein-folding chaperone binding"/>
    <property type="evidence" value="ECO:0007669"/>
    <property type="project" value="TreeGrafter"/>
</dbReference>
<dbReference type="GO" id="GO:0050821">
    <property type="term" value="P:protein stabilization"/>
    <property type="evidence" value="ECO:0007669"/>
    <property type="project" value="TreeGrafter"/>
</dbReference>
<dbReference type="GO" id="GO:0008270">
    <property type="term" value="F:zinc ion binding"/>
    <property type="evidence" value="ECO:0007669"/>
    <property type="project" value="UniProtKB-KW"/>
</dbReference>
<reference evidence="7 8" key="1">
    <citation type="submission" date="2015-01" db="EMBL/GenBank/DDBJ databases">
        <title>The Genome Sequence of Ochroconis gallopava CBS43764.</title>
        <authorList>
            <consortium name="The Broad Institute Genomics Platform"/>
            <person name="Cuomo C."/>
            <person name="de Hoog S."/>
            <person name="Gorbushina A."/>
            <person name="Stielow B."/>
            <person name="Teixiera M."/>
            <person name="Abouelleil A."/>
            <person name="Chapman S.B."/>
            <person name="Priest M."/>
            <person name="Young S.K."/>
            <person name="Wortman J."/>
            <person name="Nusbaum C."/>
            <person name="Birren B."/>
        </authorList>
    </citation>
    <scope>NUCLEOTIDE SEQUENCE [LARGE SCALE GENOMIC DNA]</scope>
    <source>
        <strain evidence="7 8">CBS 43764</strain>
    </source>
</reference>
<evidence type="ECO:0000256" key="1">
    <source>
        <dbReference type="ARBA" id="ARBA00022723"/>
    </source>
</evidence>
<dbReference type="InParanoid" id="A0A0D1XL51"/>
<protein>
    <recommendedName>
        <fullName evidence="6">DNL-type domain-containing protein</fullName>
    </recommendedName>
</protein>
<dbReference type="PANTHER" id="PTHR20922:SF13">
    <property type="entry name" value="DNL-TYPE ZINC FINGER PROTEIN"/>
    <property type="match status" value="1"/>
</dbReference>
<dbReference type="GO" id="GO:0030150">
    <property type="term" value="P:protein import into mitochondrial matrix"/>
    <property type="evidence" value="ECO:0007669"/>
    <property type="project" value="TreeGrafter"/>
</dbReference>
<dbReference type="STRING" id="253628.A0A0D1XL51"/>
<sequence>MTLLRLSRGALRCLESLAKPRCVHSAPVLSSIPSQRLAFARRATVSPPKPFLIPGRRHNSTLTSGGDARSPQDAKDSEDRWANTPAYEMTFTCKQCNTRSTHKMSKQGYHHGTVVITCPGCKNRHLISDHLKIFSDKRVTLEDIMKQKGQLIKRGTLSAEGDVEFWEDGTEVKRDPQS</sequence>
<dbReference type="GeneID" id="27313714"/>
<evidence type="ECO:0000313" key="8">
    <source>
        <dbReference type="Proteomes" id="UP000053259"/>
    </source>
</evidence>
<dbReference type="GO" id="GO:0005739">
    <property type="term" value="C:mitochondrion"/>
    <property type="evidence" value="ECO:0007669"/>
    <property type="project" value="TreeGrafter"/>
</dbReference>
<dbReference type="PANTHER" id="PTHR20922">
    <property type="entry name" value="DNL-TYPE ZINC FINGER PROTEIN"/>
    <property type="match status" value="1"/>
</dbReference>
<dbReference type="OrthoDB" id="512667at2759"/>
<accession>A0A0D1XL51</accession>
<feature type="domain" description="DNL-type" evidence="6">
    <location>
        <begin position="82"/>
        <end position="177"/>
    </location>
</feature>
<evidence type="ECO:0000256" key="4">
    <source>
        <dbReference type="PROSITE-ProRule" id="PRU00834"/>
    </source>
</evidence>
<dbReference type="InterPro" id="IPR007853">
    <property type="entry name" value="Znf_DNL-typ"/>
</dbReference>
<dbReference type="VEuPathDB" id="FungiDB:PV09_05741"/>
<dbReference type="Proteomes" id="UP000053259">
    <property type="component" value="Unassembled WGS sequence"/>
</dbReference>
<evidence type="ECO:0000313" key="7">
    <source>
        <dbReference type="EMBL" id="KIW03096.1"/>
    </source>
</evidence>
<dbReference type="GO" id="GO:0006457">
    <property type="term" value="P:protein folding"/>
    <property type="evidence" value="ECO:0007669"/>
    <property type="project" value="TreeGrafter"/>
</dbReference>
<dbReference type="PROSITE" id="PS51501">
    <property type="entry name" value="ZF_DNL"/>
    <property type="match status" value="1"/>
</dbReference>
<keyword evidence="8" id="KW-1185">Reference proteome</keyword>
<evidence type="ECO:0000256" key="2">
    <source>
        <dbReference type="ARBA" id="ARBA00022771"/>
    </source>
</evidence>
<keyword evidence="1" id="KW-0479">Metal-binding</keyword>
<dbReference type="RefSeq" id="XP_016212965.1">
    <property type="nucleotide sequence ID" value="XM_016359286.1"/>
</dbReference>
<feature type="compositionally biased region" description="Basic and acidic residues" evidence="5">
    <location>
        <begin position="70"/>
        <end position="80"/>
    </location>
</feature>
<dbReference type="AlphaFoldDB" id="A0A0D1XL51"/>
<dbReference type="EMBL" id="KN847546">
    <property type="protein sequence ID" value="KIW03096.1"/>
    <property type="molecule type" value="Genomic_DNA"/>
</dbReference>
<organism evidence="7 8">
    <name type="scientific">Verruconis gallopava</name>
    <dbReference type="NCBI Taxonomy" id="253628"/>
    <lineage>
        <taxon>Eukaryota</taxon>
        <taxon>Fungi</taxon>
        <taxon>Dikarya</taxon>
        <taxon>Ascomycota</taxon>
        <taxon>Pezizomycotina</taxon>
        <taxon>Dothideomycetes</taxon>
        <taxon>Pleosporomycetidae</taxon>
        <taxon>Venturiales</taxon>
        <taxon>Sympoventuriaceae</taxon>
        <taxon>Verruconis</taxon>
    </lineage>
</organism>
<dbReference type="Pfam" id="PF05180">
    <property type="entry name" value="zf-DNL"/>
    <property type="match status" value="1"/>
</dbReference>
<evidence type="ECO:0000256" key="3">
    <source>
        <dbReference type="ARBA" id="ARBA00022833"/>
    </source>
</evidence>